<feature type="transmembrane region" description="Helical" evidence="1">
    <location>
        <begin position="213"/>
        <end position="233"/>
    </location>
</feature>
<feature type="transmembrane region" description="Helical" evidence="1">
    <location>
        <begin position="267"/>
        <end position="286"/>
    </location>
</feature>
<name>A0A2T5V8X0_9HYPH</name>
<reference evidence="3 4" key="1">
    <citation type="submission" date="2018-04" db="EMBL/GenBank/DDBJ databases">
        <title>Genomic Encyclopedia of Archaeal and Bacterial Type Strains, Phase II (KMG-II): from individual species to whole genera.</title>
        <authorList>
            <person name="Goeker M."/>
        </authorList>
    </citation>
    <scope>NUCLEOTIDE SEQUENCE [LARGE SCALE GENOMIC DNA]</scope>
    <source>
        <strain evidence="3 4">DSM 23382</strain>
    </source>
</reference>
<dbReference type="Pfam" id="PF00892">
    <property type="entry name" value="EamA"/>
    <property type="match status" value="2"/>
</dbReference>
<comment type="caution">
    <text evidence="3">The sequence shown here is derived from an EMBL/GenBank/DDBJ whole genome shotgun (WGS) entry which is preliminary data.</text>
</comment>
<dbReference type="SUPFAM" id="SSF103481">
    <property type="entry name" value="Multidrug resistance efflux transporter EmrE"/>
    <property type="match status" value="2"/>
</dbReference>
<feature type="transmembrane region" description="Helical" evidence="1">
    <location>
        <begin position="61"/>
        <end position="81"/>
    </location>
</feature>
<dbReference type="Gene3D" id="1.10.3730.20">
    <property type="match status" value="1"/>
</dbReference>
<evidence type="ECO:0000256" key="1">
    <source>
        <dbReference type="SAM" id="Phobius"/>
    </source>
</evidence>
<feature type="transmembrane region" description="Helical" evidence="1">
    <location>
        <begin position="119"/>
        <end position="138"/>
    </location>
</feature>
<organism evidence="3 4">
    <name type="scientific">Breoghania corrubedonensis</name>
    <dbReference type="NCBI Taxonomy" id="665038"/>
    <lineage>
        <taxon>Bacteria</taxon>
        <taxon>Pseudomonadati</taxon>
        <taxon>Pseudomonadota</taxon>
        <taxon>Alphaproteobacteria</taxon>
        <taxon>Hyphomicrobiales</taxon>
        <taxon>Stappiaceae</taxon>
        <taxon>Breoghania</taxon>
    </lineage>
</organism>
<feature type="domain" description="EamA" evidence="2">
    <location>
        <begin position="155"/>
        <end position="286"/>
    </location>
</feature>
<keyword evidence="4" id="KW-1185">Reference proteome</keyword>
<proteinExistence type="predicted"/>
<sequence length="287" mass="30875">MDIAVFCGITAMAGWGCADFIQGVAIRNIGTAMVMMLRNIITLVISLSLGTYIYFQHGFQTSLPALAIISISSVIYVIGYLSYMRGFEHGKAAVVAPIASSFAIVTVLLSVVFNNETVSLLQVIAIAIMITGGLLISTDFRELKRGAPAAGVKEAFTALLFFGVAFYLAGFASQRMTAQEAFFFSALTQSIAFLICARMIGARLQQTVIYKTMFLKVFLIHALLVNGAWVGYLTGVQTGMISIVAPISSVFSGVTALLAIVIARERLYWTQNLGIVLIMAGVYTISL</sequence>
<dbReference type="GO" id="GO:0016020">
    <property type="term" value="C:membrane"/>
    <property type="evidence" value="ECO:0007669"/>
    <property type="project" value="InterPro"/>
</dbReference>
<protein>
    <submittedName>
        <fullName evidence="3">Putative membrane protein</fullName>
    </submittedName>
</protein>
<dbReference type="InterPro" id="IPR037185">
    <property type="entry name" value="EmrE-like"/>
</dbReference>
<feature type="transmembrane region" description="Helical" evidence="1">
    <location>
        <begin position="181"/>
        <end position="201"/>
    </location>
</feature>
<dbReference type="AlphaFoldDB" id="A0A2T5V8X0"/>
<dbReference type="RefSeq" id="WP_170122115.1">
    <property type="nucleotide sequence ID" value="NZ_QAYG01000005.1"/>
</dbReference>
<dbReference type="Proteomes" id="UP000244081">
    <property type="component" value="Unassembled WGS sequence"/>
</dbReference>
<feature type="transmembrane region" description="Helical" evidence="1">
    <location>
        <begin position="93"/>
        <end position="113"/>
    </location>
</feature>
<dbReference type="InterPro" id="IPR000620">
    <property type="entry name" value="EamA_dom"/>
</dbReference>
<evidence type="ECO:0000313" key="4">
    <source>
        <dbReference type="Proteomes" id="UP000244081"/>
    </source>
</evidence>
<gene>
    <name evidence="3" type="ORF">C8N35_105209</name>
</gene>
<feature type="transmembrane region" description="Helical" evidence="1">
    <location>
        <begin position="36"/>
        <end position="55"/>
    </location>
</feature>
<feature type="transmembrane region" description="Helical" evidence="1">
    <location>
        <begin position="150"/>
        <end position="169"/>
    </location>
</feature>
<feature type="domain" description="EamA" evidence="2">
    <location>
        <begin position="3"/>
        <end position="138"/>
    </location>
</feature>
<feature type="transmembrane region" description="Helical" evidence="1">
    <location>
        <begin position="239"/>
        <end position="260"/>
    </location>
</feature>
<keyword evidence="1" id="KW-0812">Transmembrane</keyword>
<keyword evidence="1" id="KW-0472">Membrane</keyword>
<evidence type="ECO:0000259" key="2">
    <source>
        <dbReference type="Pfam" id="PF00892"/>
    </source>
</evidence>
<dbReference type="EMBL" id="QAYG01000005">
    <property type="protein sequence ID" value="PTW60205.1"/>
    <property type="molecule type" value="Genomic_DNA"/>
</dbReference>
<accession>A0A2T5V8X0</accession>
<evidence type="ECO:0000313" key="3">
    <source>
        <dbReference type="EMBL" id="PTW60205.1"/>
    </source>
</evidence>
<keyword evidence="1" id="KW-1133">Transmembrane helix</keyword>